<evidence type="ECO:0000313" key="1">
    <source>
        <dbReference type="EMBL" id="OLR56047.1"/>
    </source>
</evidence>
<dbReference type="RefSeq" id="WP_075713281.1">
    <property type="nucleotide sequence ID" value="NZ_MJIE01000001.1"/>
</dbReference>
<gene>
    <name evidence="1" type="ORF">BHK98_08215</name>
</gene>
<reference evidence="1 2" key="1">
    <citation type="journal article" date="2016" name="Appl. Environ. Microbiol.">
        <title>Function and Phylogeny of Bacterial Butyryl Coenzyme A:Acetate Transferases and Their Diversity in the Proximal Colon of Swine.</title>
        <authorList>
            <person name="Trachsel J."/>
            <person name="Bayles D.O."/>
            <person name="Looft T."/>
            <person name="Levine U.Y."/>
            <person name="Allen H.K."/>
        </authorList>
    </citation>
    <scope>NUCLEOTIDE SEQUENCE [LARGE SCALE GENOMIC DNA]</scope>
    <source>
        <strain evidence="1 2">68-3-10</strain>
    </source>
</reference>
<comment type="caution">
    <text evidence="1">The sequence shown here is derived from an EMBL/GenBank/DDBJ whole genome shotgun (WGS) entry which is preliminary data.</text>
</comment>
<protein>
    <submittedName>
        <fullName evidence="1">Uncharacterized protein</fullName>
    </submittedName>
</protein>
<accession>A0A1Q9JIU1</accession>
<dbReference type="AlphaFoldDB" id="A0A1Q9JIU1"/>
<dbReference type="Proteomes" id="UP000187404">
    <property type="component" value="Unassembled WGS sequence"/>
</dbReference>
<dbReference type="EMBL" id="MJIE01000001">
    <property type="protein sequence ID" value="OLR56047.1"/>
    <property type="molecule type" value="Genomic_DNA"/>
</dbReference>
<evidence type="ECO:0000313" key="2">
    <source>
        <dbReference type="Proteomes" id="UP000187404"/>
    </source>
</evidence>
<dbReference type="STRING" id="1261640.BHK98_08215"/>
<proteinExistence type="predicted"/>
<organism evidence="1 2">
    <name type="scientific">Hornefia porci</name>
    <dbReference type="NCBI Taxonomy" id="2652292"/>
    <lineage>
        <taxon>Bacteria</taxon>
        <taxon>Bacillati</taxon>
        <taxon>Bacillota</taxon>
        <taxon>Clostridia</taxon>
        <taxon>Peptostreptococcales</taxon>
        <taxon>Anaerovoracaceae</taxon>
        <taxon>Hornefia</taxon>
    </lineage>
</organism>
<name>A0A1Q9JIU1_9FIRM</name>
<keyword evidence="2" id="KW-1185">Reference proteome</keyword>
<sequence>MSGKKKWTLILVAAVVVLAGGFFVCCHIRYPAELQGMSVAELEKKLNTYEESRFREPNVFCDHLRISGVRSQDGGQDIFVALTSVQYYLSDKGVIVTEADLDGKADLYSVSMKDGRIVSVDPAYDDMGERAEDYPVMMILKGKLLSIGRSYRSYVKDDLKEAVKRLKTDKVEKQLKKYQ</sequence>